<keyword evidence="2" id="KW-1185">Reference proteome</keyword>
<protein>
    <submittedName>
        <fullName evidence="1">Uncharacterized protein</fullName>
    </submittedName>
</protein>
<dbReference type="Gramene" id="ONI06160">
    <property type="protein sequence ID" value="ONI06160"/>
    <property type="gene ID" value="PRUPE_5G044400"/>
</dbReference>
<sequence>MCSTRRRKKNRSDSGTALSAMKVMMVMTLLTTTSHCININGSIVSRGGYFSSSRCNGLTGTACRIAYSELDFDLEFMLGSEFSIRLLADGGSYHPTDTSRERGSSASCNRFGKDDPCHGRENKNIPPGCKDLTDRSCNRHN</sequence>
<evidence type="ECO:0000313" key="2">
    <source>
        <dbReference type="Proteomes" id="UP000006882"/>
    </source>
</evidence>
<organism evidence="1 2">
    <name type="scientific">Prunus persica</name>
    <name type="common">Peach</name>
    <name type="synonym">Amygdalus persica</name>
    <dbReference type="NCBI Taxonomy" id="3760"/>
    <lineage>
        <taxon>Eukaryota</taxon>
        <taxon>Viridiplantae</taxon>
        <taxon>Streptophyta</taxon>
        <taxon>Embryophyta</taxon>
        <taxon>Tracheophyta</taxon>
        <taxon>Spermatophyta</taxon>
        <taxon>Magnoliopsida</taxon>
        <taxon>eudicotyledons</taxon>
        <taxon>Gunneridae</taxon>
        <taxon>Pentapetalae</taxon>
        <taxon>rosids</taxon>
        <taxon>fabids</taxon>
        <taxon>Rosales</taxon>
        <taxon>Rosaceae</taxon>
        <taxon>Amygdaloideae</taxon>
        <taxon>Amygdaleae</taxon>
        <taxon>Prunus</taxon>
    </lineage>
</organism>
<gene>
    <name evidence="1" type="ORF">PRUPE_5G044400</name>
</gene>
<proteinExistence type="predicted"/>
<accession>A0A251P542</accession>
<evidence type="ECO:0000313" key="1">
    <source>
        <dbReference type="EMBL" id="ONI06160.1"/>
    </source>
</evidence>
<dbReference type="Proteomes" id="UP000006882">
    <property type="component" value="Chromosome G5"/>
</dbReference>
<name>A0A251P542_PRUPE</name>
<reference evidence="1 2" key="1">
    <citation type="journal article" date="2013" name="Nat. Genet.">
        <title>The high-quality draft genome of peach (Prunus persica) identifies unique patterns of genetic diversity, domestication and genome evolution.</title>
        <authorList>
            <consortium name="International Peach Genome Initiative"/>
            <person name="Verde I."/>
            <person name="Abbott A.G."/>
            <person name="Scalabrin S."/>
            <person name="Jung S."/>
            <person name="Shu S."/>
            <person name="Marroni F."/>
            <person name="Zhebentyayeva T."/>
            <person name="Dettori M.T."/>
            <person name="Grimwood J."/>
            <person name="Cattonaro F."/>
            <person name="Zuccolo A."/>
            <person name="Rossini L."/>
            <person name="Jenkins J."/>
            <person name="Vendramin E."/>
            <person name="Meisel L.A."/>
            <person name="Decroocq V."/>
            <person name="Sosinski B."/>
            <person name="Prochnik S."/>
            <person name="Mitros T."/>
            <person name="Policriti A."/>
            <person name="Cipriani G."/>
            <person name="Dondini L."/>
            <person name="Ficklin S."/>
            <person name="Goodstein D.M."/>
            <person name="Xuan P."/>
            <person name="Del Fabbro C."/>
            <person name="Aramini V."/>
            <person name="Copetti D."/>
            <person name="Gonzalez S."/>
            <person name="Horner D.S."/>
            <person name="Falchi R."/>
            <person name="Lucas S."/>
            <person name="Mica E."/>
            <person name="Maldonado J."/>
            <person name="Lazzari B."/>
            <person name="Bielenberg D."/>
            <person name="Pirona R."/>
            <person name="Miculan M."/>
            <person name="Barakat A."/>
            <person name="Testolin R."/>
            <person name="Stella A."/>
            <person name="Tartarini S."/>
            <person name="Tonutti P."/>
            <person name="Arus P."/>
            <person name="Orellana A."/>
            <person name="Wells C."/>
            <person name="Main D."/>
            <person name="Vizzotto G."/>
            <person name="Silva H."/>
            <person name="Salamini F."/>
            <person name="Schmutz J."/>
            <person name="Morgante M."/>
            <person name="Rokhsar D.S."/>
        </authorList>
    </citation>
    <scope>NUCLEOTIDE SEQUENCE [LARGE SCALE GENOMIC DNA]</scope>
    <source>
        <strain evidence="2">cv. Nemared</strain>
    </source>
</reference>
<dbReference type="EMBL" id="CM007655">
    <property type="protein sequence ID" value="ONI06160.1"/>
    <property type="molecule type" value="Genomic_DNA"/>
</dbReference>
<dbReference type="AlphaFoldDB" id="A0A251P542"/>